<evidence type="ECO:0000256" key="6">
    <source>
        <dbReference type="ARBA" id="ARBA00022723"/>
    </source>
</evidence>
<dbReference type="InterPro" id="IPR014710">
    <property type="entry name" value="RmlC-like_jellyroll"/>
</dbReference>
<evidence type="ECO:0000256" key="13">
    <source>
        <dbReference type="RuleBase" id="RU004189"/>
    </source>
</evidence>
<dbReference type="FunFam" id="2.60.120.10:FF:000044">
    <property type="entry name" value="Mannose-6-phosphate isomerase"/>
    <property type="match status" value="1"/>
</dbReference>
<comment type="pathway">
    <text evidence="2 14">Nucleotide-sugar biosynthesis; GDP-alpha-D-mannose biosynthesis; alpha-D-mannose 1-phosphate from D-fructose 6-phosphate: step 1/2.</text>
</comment>
<feature type="binding site" evidence="11">
    <location>
        <position position="114"/>
    </location>
    <ligand>
        <name>Zn(2+)</name>
        <dbReference type="ChEBI" id="CHEBI:29105"/>
    </ligand>
</feature>
<comment type="similarity">
    <text evidence="3 13">Belongs to the mannose-6-phosphate isomerase type 1 family.</text>
</comment>
<protein>
    <recommendedName>
        <fullName evidence="5 12">Mannose-6-phosphate isomerase</fullName>
        <ecNumber evidence="4 12">5.3.1.8</ecNumber>
    </recommendedName>
</protein>
<dbReference type="Ensembl" id="ENSSDUT00000033338.1">
    <property type="protein sequence ID" value="ENSSDUP00000032776.1"/>
    <property type="gene ID" value="ENSSDUG00000023554.1"/>
</dbReference>
<dbReference type="GO" id="GO:0004476">
    <property type="term" value="F:mannose-6-phosphate isomerase activity"/>
    <property type="evidence" value="ECO:0007669"/>
    <property type="project" value="UniProtKB-EC"/>
</dbReference>
<evidence type="ECO:0000256" key="2">
    <source>
        <dbReference type="ARBA" id="ARBA00004666"/>
    </source>
</evidence>
<dbReference type="GO" id="GO:0009298">
    <property type="term" value="P:GDP-mannose biosynthetic process"/>
    <property type="evidence" value="ECO:0007669"/>
    <property type="project" value="UniProtKB-UniPathway"/>
</dbReference>
<dbReference type="Pfam" id="PF20512">
    <property type="entry name" value="PMI_typeI_hel"/>
    <property type="match status" value="1"/>
</dbReference>
<dbReference type="GO" id="GO:0005975">
    <property type="term" value="P:carbohydrate metabolic process"/>
    <property type="evidence" value="ECO:0007669"/>
    <property type="project" value="InterPro"/>
</dbReference>
<dbReference type="Gene3D" id="1.10.441.10">
    <property type="entry name" value="Phosphomannose Isomerase, domain 2"/>
    <property type="match status" value="1"/>
</dbReference>
<dbReference type="NCBIfam" id="TIGR00218">
    <property type="entry name" value="manA"/>
    <property type="match status" value="1"/>
</dbReference>
<dbReference type="GeneTree" id="ENSGT00390000016075"/>
<dbReference type="InterPro" id="IPR046458">
    <property type="entry name" value="PMI_typeI_hel"/>
</dbReference>
<name>A0A3B4VP74_SERDU</name>
<evidence type="ECO:0000256" key="1">
    <source>
        <dbReference type="ARBA" id="ARBA00000757"/>
    </source>
</evidence>
<evidence type="ECO:0000256" key="9">
    <source>
        <dbReference type="ARBA" id="ARBA00043915"/>
    </source>
</evidence>
<reference evidence="18" key="1">
    <citation type="submission" date="2025-08" db="UniProtKB">
        <authorList>
            <consortium name="Ensembl"/>
        </authorList>
    </citation>
    <scope>IDENTIFICATION</scope>
</reference>
<dbReference type="GO" id="GO:0008270">
    <property type="term" value="F:zinc ion binding"/>
    <property type="evidence" value="ECO:0007669"/>
    <property type="project" value="InterPro"/>
</dbReference>
<dbReference type="Pfam" id="PF20511">
    <property type="entry name" value="PMI_typeI_cat"/>
    <property type="match status" value="1"/>
</dbReference>
<dbReference type="Proteomes" id="UP000261420">
    <property type="component" value="Unplaced"/>
</dbReference>
<evidence type="ECO:0000259" key="15">
    <source>
        <dbReference type="Pfam" id="PF01238"/>
    </source>
</evidence>
<comment type="function">
    <text evidence="9">Isomerase that catalyzes the interconversion of fructose-6-P and mannose-6-P and has a critical role in the supply of D-mannose derivatives required for many eukaryotic glycosylation reactions.</text>
</comment>
<evidence type="ECO:0000259" key="17">
    <source>
        <dbReference type="Pfam" id="PF20512"/>
    </source>
</evidence>
<evidence type="ECO:0000256" key="14">
    <source>
        <dbReference type="RuleBase" id="RU004248"/>
    </source>
</evidence>
<keyword evidence="19" id="KW-1185">Reference proteome</keyword>
<evidence type="ECO:0000259" key="16">
    <source>
        <dbReference type="Pfam" id="PF20511"/>
    </source>
</evidence>
<feature type="binding site" evidence="11">
    <location>
        <position position="112"/>
    </location>
    <ligand>
        <name>Zn(2+)</name>
        <dbReference type="ChEBI" id="CHEBI:29105"/>
    </ligand>
</feature>
<dbReference type="InterPro" id="IPR046456">
    <property type="entry name" value="PMI_typeI_C"/>
</dbReference>
<dbReference type="PANTHER" id="PTHR10309">
    <property type="entry name" value="MANNOSE-6-PHOSPHATE ISOMERASE"/>
    <property type="match status" value="1"/>
</dbReference>
<dbReference type="Gene3D" id="2.60.120.10">
    <property type="entry name" value="Jelly Rolls"/>
    <property type="match status" value="2"/>
</dbReference>
<dbReference type="UniPathway" id="UPA00126">
    <property type="reaction ID" value="UER00423"/>
</dbReference>
<dbReference type="InterPro" id="IPR016305">
    <property type="entry name" value="Mannose-6-P_Isomerase"/>
</dbReference>
<dbReference type="FunFam" id="2.60.120.10:FF:000060">
    <property type="entry name" value="Putative mannose-6-phosphate isomerase"/>
    <property type="match status" value="1"/>
</dbReference>
<proteinExistence type="inferred from homology"/>
<evidence type="ECO:0000313" key="19">
    <source>
        <dbReference type="Proteomes" id="UP000261420"/>
    </source>
</evidence>
<dbReference type="PIRSF" id="PIRSF001480">
    <property type="entry name" value="Mannose-6-phosphate_isomerase"/>
    <property type="match status" value="1"/>
</dbReference>
<dbReference type="InterPro" id="IPR046457">
    <property type="entry name" value="PMI_typeI_cat"/>
</dbReference>
<dbReference type="InterPro" id="IPR018050">
    <property type="entry name" value="Pmannose_isomerase-type1_CS"/>
</dbReference>
<dbReference type="PROSITE" id="PS00965">
    <property type="entry name" value="PMI_I_1"/>
    <property type="match status" value="1"/>
</dbReference>
<dbReference type="GO" id="GO:0005829">
    <property type="term" value="C:cytosol"/>
    <property type="evidence" value="ECO:0007669"/>
    <property type="project" value="TreeGrafter"/>
</dbReference>
<evidence type="ECO:0000256" key="11">
    <source>
        <dbReference type="PIRSR" id="PIRSR001480-2"/>
    </source>
</evidence>
<dbReference type="PRINTS" id="PR00714">
    <property type="entry name" value="MAN6PISMRASE"/>
</dbReference>
<dbReference type="EC" id="5.3.1.8" evidence="4 12"/>
<reference evidence="18" key="2">
    <citation type="submission" date="2025-09" db="UniProtKB">
        <authorList>
            <consortium name="Ensembl"/>
        </authorList>
    </citation>
    <scope>IDENTIFICATION</scope>
</reference>
<evidence type="ECO:0000256" key="5">
    <source>
        <dbReference type="ARBA" id="ARBA00018236"/>
    </source>
</evidence>
<accession>A0A3B4VP74</accession>
<sequence>MSAPRLDFFPLTCAVQNYAWGKNGLDSEVAKLVIGGDPLAVIEDGKPYAELWMGAHPKGDAQIKDNRIAQTTLGQWIAHFPACLGSKVKDTFQGQLPFLFKVLSVNTALSIQAHPNRELAARLHAQFPEHYPDNNHKPEMAIALTRFQGLCGFRPVEEILGFLKCAAGKDTSSSNGDLLLRLHSQYPGDIGCFSIYFLNYMVLDPGQAMFLGANEPHAYLYGDCIECMACSDNTVRAGLTPKYIDVNTLCEMLNYSPAPASSKIFPRVQDASDPCVSLYDPPVPDFTVMRIQVPASVKQYTVAPVDSASILLVIEGDATATSAAALSDVTLRRGTVLFVSANESVSLHITSPSGMHMFRACCLL</sequence>
<feature type="domain" description="Phosphomannose isomerase type I C-terminal" evidence="15">
    <location>
        <begin position="278"/>
        <end position="319"/>
    </location>
</feature>
<evidence type="ECO:0000256" key="12">
    <source>
        <dbReference type="RuleBase" id="RU000611"/>
    </source>
</evidence>
<dbReference type="Pfam" id="PF01238">
    <property type="entry name" value="PMI_typeI_C"/>
    <property type="match status" value="1"/>
</dbReference>
<feature type="domain" description="Phosphomannose isomerase type I catalytic" evidence="16">
    <location>
        <begin position="9"/>
        <end position="156"/>
    </location>
</feature>
<keyword evidence="7 11" id="KW-0862">Zinc</keyword>
<evidence type="ECO:0000256" key="10">
    <source>
        <dbReference type="PIRSR" id="PIRSR001480-1"/>
    </source>
</evidence>
<dbReference type="InterPro" id="IPR011051">
    <property type="entry name" value="RmlC_Cupin_sf"/>
</dbReference>
<evidence type="ECO:0000313" key="18">
    <source>
        <dbReference type="Ensembl" id="ENSSDUP00000032776.1"/>
    </source>
</evidence>
<dbReference type="PROSITE" id="PS00966">
    <property type="entry name" value="PMI_I_2"/>
    <property type="match status" value="1"/>
</dbReference>
<feature type="domain" description="Phosphomannose isomerase type I helical insertion" evidence="17">
    <location>
        <begin position="176"/>
        <end position="198"/>
    </location>
</feature>
<evidence type="ECO:0000256" key="8">
    <source>
        <dbReference type="ARBA" id="ARBA00023235"/>
    </source>
</evidence>
<feature type="binding site" evidence="11">
    <location>
        <position position="139"/>
    </location>
    <ligand>
        <name>Zn(2+)</name>
        <dbReference type="ChEBI" id="CHEBI:29105"/>
    </ligand>
</feature>
<dbReference type="AlphaFoldDB" id="A0A3B4VP74"/>
<feature type="binding site" evidence="11">
    <location>
        <position position="217"/>
    </location>
    <ligand>
        <name>Zn(2+)</name>
        <dbReference type="ChEBI" id="CHEBI:29105"/>
    </ligand>
</feature>
<keyword evidence="6 11" id="KW-0479">Metal-binding</keyword>
<evidence type="ECO:0000256" key="3">
    <source>
        <dbReference type="ARBA" id="ARBA00010772"/>
    </source>
</evidence>
<dbReference type="InterPro" id="IPR001250">
    <property type="entry name" value="Man6P_Isoase-1"/>
</dbReference>
<feature type="active site" evidence="10">
    <location>
        <position position="236"/>
    </location>
</feature>
<comment type="catalytic activity">
    <reaction evidence="1 12">
        <text>D-mannose 6-phosphate = D-fructose 6-phosphate</text>
        <dbReference type="Rhea" id="RHEA:12356"/>
        <dbReference type="ChEBI" id="CHEBI:58735"/>
        <dbReference type="ChEBI" id="CHEBI:61527"/>
        <dbReference type="EC" id="5.3.1.8"/>
    </reaction>
</comment>
<keyword evidence="8 12" id="KW-0413">Isomerase</keyword>
<evidence type="ECO:0000256" key="7">
    <source>
        <dbReference type="ARBA" id="ARBA00022833"/>
    </source>
</evidence>
<dbReference type="CDD" id="cd07011">
    <property type="entry name" value="cupin_PMI_type_I_N"/>
    <property type="match status" value="1"/>
</dbReference>
<organism evidence="18 19">
    <name type="scientific">Seriola dumerili</name>
    <name type="common">Greater amberjack</name>
    <name type="synonym">Caranx dumerili</name>
    <dbReference type="NCBI Taxonomy" id="41447"/>
    <lineage>
        <taxon>Eukaryota</taxon>
        <taxon>Metazoa</taxon>
        <taxon>Chordata</taxon>
        <taxon>Craniata</taxon>
        <taxon>Vertebrata</taxon>
        <taxon>Euteleostomi</taxon>
        <taxon>Actinopterygii</taxon>
        <taxon>Neopterygii</taxon>
        <taxon>Teleostei</taxon>
        <taxon>Neoteleostei</taxon>
        <taxon>Acanthomorphata</taxon>
        <taxon>Carangaria</taxon>
        <taxon>Carangiformes</taxon>
        <taxon>Carangidae</taxon>
        <taxon>Seriola</taxon>
    </lineage>
</organism>
<evidence type="ECO:0000256" key="4">
    <source>
        <dbReference type="ARBA" id="ARBA00011956"/>
    </source>
</evidence>
<comment type="cofactor">
    <cofactor evidence="11 12">
        <name>Zn(2+)</name>
        <dbReference type="ChEBI" id="CHEBI:29105"/>
    </cofactor>
    <text evidence="11 12">Binds 1 zinc ion per subunit.</text>
</comment>
<dbReference type="PANTHER" id="PTHR10309:SF0">
    <property type="entry name" value="MANNOSE-6-PHOSPHATE ISOMERASE"/>
    <property type="match status" value="1"/>
</dbReference>
<dbReference type="SUPFAM" id="SSF51182">
    <property type="entry name" value="RmlC-like cupins"/>
    <property type="match status" value="1"/>
</dbReference>